<gene>
    <name evidence="1" type="ORF">F9L04_18385</name>
</gene>
<comment type="caution">
    <text evidence="1">The sequence shown here is derived from an EMBL/GenBank/DDBJ whole genome shotgun (WGS) entry which is preliminary data.</text>
</comment>
<accession>A0A6L3Z264</accession>
<reference evidence="1 2" key="1">
    <citation type="submission" date="2019-09" db="EMBL/GenBank/DDBJ databases">
        <title>Taxonomic organization of the family Brucellaceae based on a phylogenomic approach.</title>
        <authorList>
            <person name="Leclercq S."/>
            <person name="Cloeckaert A."/>
            <person name="Zygmunt M.S."/>
        </authorList>
    </citation>
    <scope>NUCLEOTIDE SEQUENCE [LARGE SCALE GENOMIC DNA]</scope>
    <source>
        <strain evidence="1 2">LMG 3313</strain>
    </source>
</reference>
<sequence length="738" mass="82362">MSSKGIGSDEIAAAHALGAAAAAEFQITLAALTKEATSVDGLQILARVGFSVLLSRPGSIERADRPGLELFHLELIQALVLSRGRATVDPKADYPAVTQRIVDLIGQNAQAYRDQAKSKISADVAENRRQELLNLIQRWTLAVRGARQGFQTREYAKDLSSAINPTFRHHYGCDATEVVAVLSAVIDICQIRVEAFLQNMRGWMTKKSASAMLEAFTRDLDPVRQKEVEVRAMGLKNDPRQMQAMLWNINEERLINLFTFTKSELMASVPMEQRASVEAVLSLVSLEFGAVTVADLEHLHLDNPVQLKPLIPLTESAVFCAGPQVLGVHLAASIEGLCARIPKLKKAAERSRARWLEDRLSVTVRRYLPHADVREQVKWSDDGGATTWECDLVAVIDKTVLVFEAKSAKISAPARRGALRSLKDALKELVVAPSEQSLRMKQRILSAKGPLSFDTRQGPLIIEADNVRNVVRVNIVHEAVGPLSSHWPQLKEAGLVPDASDLAPTMSVFDLETVFELIPREIERCHYMSRRIELERNAIYTADELDLLALYLRNRFNIGDDEYDGDQHSWYGLSMTLSYVRDERRGARLSSPSAATTEFWGKLLTSLEEKRPVGWTRFGHRLLNVDFAGQRKIEKLMKRGLREVGRRPDLFFQTGVTLGARRKMHTIAIAVGAPVSPEQFERNLISCCESAFEQGGQDEVLVLYWFVPRTSEPYDFVGVFQRRRQLVPSAARLSSHGA</sequence>
<name>A0A6L3Z264_BRUAN</name>
<evidence type="ECO:0000313" key="1">
    <source>
        <dbReference type="EMBL" id="KAB2765751.1"/>
    </source>
</evidence>
<dbReference type="Proteomes" id="UP000481876">
    <property type="component" value="Unassembled WGS sequence"/>
</dbReference>
<evidence type="ECO:0008006" key="3">
    <source>
        <dbReference type="Google" id="ProtNLM"/>
    </source>
</evidence>
<proteinExistence type="predicted"/>
<protein>
    <recommendedName>
        <fullName evidence="3">NERD domain-containing protein</fullName>
    </recommendedName>
</protein>
<dbReference type="RefSeq" id="WP_151664014.1">
    <property type="nucleotide sequence ID" value="NZ_WBWS01000020.1"/>
</dbReference>
<dbReference type="AlphaFoldDB" id="A0A6L3Z264"/>
<organism evidence="1 2">
    <name type="scientific">Brucella anthropi</name>
    <name type="common">Ochrobactrum anthropi</name>
    <dbReference type="NCBI Taxonomy" id="529"/>
    <lineage>
        <taxon>Bacteria</taxon>
        <taxon>Pseudomonadati</taxon>
        <taxon>Pseudomonadota</taxon>
        <taxon>Alphaproteobacteria</taxon>
        <taxon>Hyphomicrobiales</taxon>
        <taxon>Brucellaceae</taxon>
        <taxon>Brucella/Ochrobactrum group</taxon>
        <taxon>Brucella</taxon>
    </lineage>
</organism>
<evidence type="ECO:0000313" key="2">
    <source>
        <dbReference type="Proteomes" id="UP000481876"/>
    </source>
</evidence>
<dbReference type="EMBL" id="WBWS01000020">
    <property type="protein sequence ID" value="KAB2765751.1"/>
    <property type="molecule type" value="Genomic_DNA"/>
</dbReference>